<dbReference type="InterPro" id="IPR028082">
    <property type="entry name" value="Peripla_BP_I"/>
</dbReference>
<keyword evidence="7" id="KW-0732">Signal</keyword>
<dbReference type="Pfam" id="PF01094">
    <property type="entry name" value="ANF_receptor"/>
    <property type="match status" value="2"/>
</dbReference>
<dbReference type="SUPFAM" id="SSF53822">
    <property type="entry name" value="Periplasmic binding protein-like I"/>
    <property type="match status" value="2"/>
</dbReference>
<evidence type="ECO:0000313" key="11">
    <source>
        <dbReference type="EMBL" id="JAC83300.1"/>
    </source>
</evidence>
<keyword evidence="3 6" id="KW-1133">Transmembrane helix</keyword>
<evidence type="ECO:0000256" key="2">
    <source>
        <dbReference type="ARBA" id="ARBA00022692"/>
    </source>
</evidence>
<evidence type="ECO:0000256" key="4">
    <source>
        <dbReference type="ARBA" id="ARBA00023136"/>
    </source>
</evidence>
<evidence type="ECO:0000313" key="10">
    <source>
        <dbReference type="EMBL" id="JAC77855.1"/>
    </source>
</evidence>
<feature type="compositionally biased region" description="Basic and acidic residues" evidence="5">
    <location>
        <begin position="1851"/>
        <end position="1864"/>
    </location>
</feature>
<protein>
    <submittedName>
        <fullName evidence="10">Ats1 domain-containing protein</fullName>
    </submittedName>
</protein>
<evidence type="ECO:0000256" key="1">
    <source>
        <dbReference type="ARBA" id="ARBA00004370"/>
    </source>
</evidence>
<evidence type="ECO:0000259" key="9">
    <source>
        <dbReference type="Pfam" id="PF07699"/>
    </source>
</evidence>
<organism evidence="10">
    <name type="scientific">Tetraselmis sp. GSL018</name>
    <dbReference type="NCBI Taxonomy" id="582737"/>
    <lineage>
        <taxon>Eukaryota</taxon>
        <taxon>Viridiplantae</taxon>
        <taxon>Chlorophyta</taxon>
        <taxon>core chlorophytes</taxon>
        <taxon>Chlorodendrophyceae</taxon>
        <taxon>Chlorodendrales</taxon>
        <taxon>Chlorodendraceae</taxon>
        <taxon>Tetraselmis</taxon>
    </lineage>
</organism>
<feature type="transmembrane region" description="Helical" evidence="6">
    <location>
        <begin position="1187"/>
        <end position="1208"/>
    </location>
</feature>
<dbReference type="Pfam" id="PF07699">
    <property type="entry name" value="Ephrin_rec_like"/>
    <property type="match status" value="1"/>
</dbReference>
<feature type="domain" description="Tyrosine-protein kinase ephrin type A/B receptor-like" evidence="9">
    <location>
        <begin position="920"/>
        <end position="968"/>
    </location>
</feature>
<dbReference type="SMART" id="SM01411">
    <property type="entry name" value="Ephrin_rec_like"/>
    <property type="match status" value="2"/>
</dbReference>
<feature type="chain" id="PRO_5007370679" evidence="7">
    <location>
        <begin position="27"/>
        <end position="1897"/>
    </location>
</feature>
<dbReference type="Gene3D" id="3.40.50.2300">
    <property type="match status" value="4"/>
</dbReference>
<dbReference type="Gene3D" id="2.10.50.10">
    <property type="entry name" value="Tumor Necrosis Factor Receptor, subunit A, domain 2"/>
    <property type="match status" value="1"/>
</dbReference>
<dbReference type="PANTHER" id="PTHR11319:SF35">
    <property type="entry name" value="OUTER MEMBRANE PROTEIN PMPC-RELATED"/>
    <property type="match status" value="1"/>
</dbReference>
<evidence type="ECO:0000259" key="8">
    <source>
        <dbReference type="Pfam" id="PF01094"/>
    </source>
</evidence>
<feature type="region of interest" description="Disordered" evidence="5">
    <location>
        <begin position="1835"/>
        <end position="1864"/>
    </location>
</feature>
<feature type="transmembrane region" description="Helical" evidence="6">
    <location>
        <begin position="1434"/>
        <end position="1458"/>
    </location>
</feature>
<comment type="subcellular location">
    <subcellularLocation>
        <location evidence="1">Membrane</location>
    </subcellularLocation>
</comment>
<keyword evidence="2 6" id="KW-0812">Transmembrane</keyword>
<dbReference type="SUPFAM" id="SSF57184">
    <property type="entry name" value="Growth factor receptor domain"/>
    <property type="match status" value="1"/>
</dbReference>
<keyword evidence="4 6" id="KW-0472">Membrane</keyword>
<dbReference type="InterPro" id="IPR011641">
    <property type="entry name" value="Tyr-kin_ephrin_A/B_rcpt-like"/>
</dbReference>
<feature type="signal peptide" evidence="7">
    <location>
        <begin position="1"/>
        <end position="26"/>
    </location>
</feature>
<dbReference type="InterPro" id="IPR009030">
    <property type="entry name" value="Growth_fac_rcpt_cys_sf"/>
</dbReference>
<proteinExistence type="predicted"/>
<feature type="transmembrane region" description="Helical" evidence="6">
    <location>
        <begin position="1373"/>
        <end position="1392"/>
    </location>
</feature>
<evidence type="ECO:0000256" key="6">
    <source>
        <dbReference type="SAM" id="Phobius"/>
    </source>
</evidence>
<dbReference type="GO" id="GO:0016020">
    <property type="term" value="C:membrane"/>
    <property type="evidence" value="ECO:0007669"/>
    <property type="project" value="UniProtKB-SubCell"/>
</dbReference>
<feature type="transmembrane region" description="Helical" evidence="6">
    <location>
        <begin position="1102"/>
        <end position="1119"/>
    </location>
</feature>
<reference evidence="10" key="1">
    <citation type="submission" date="2014-05" db="EMBL/GenBank/DDBJ databases">
        <title>The transcriptome of the halophilic microalga Tetraselmis sp. GSL018 isolated from the Great Salt Lake, Utah.</title>
        <authorList>
            <person name="Jinkerson R.E."/>
            <person name="D'Adamo S."/>
            <person name="Posewitz M.C."/>
        </authorList>
    </citation>
    <scope>NUCLEOTIDE SEQUENCE</scope>
    <source>
        <strain evidence="10">GSL018</strain>
    </source>
</reference>
<feature type="domain" description="Receptor ligand binding region" evidence="8">
    <location>
        <begin position="96"/>
        <end position="399"/>
    </location>
</feature>
<feature type="transmembrane region" description="Helical" evidence="6">
    <location>
        <begin position="1131"/>
        <end position="1150"/>
    </location>
</feature>
<accession>A0A061S4L7</accession>
<feature type="transmembrane region" description="Helical" evidence="6">
    <location>
        <begin position="1346"/>
        <end position="1366"/>
    </location>
</feature>
<sequence>MRMPLRLRLSLQKLLPILFLFCGASSLPHSNLKVCVLQSTSSVRHTFWDVLFSVQDNLKFESKDSREVDTYKDEHITPFLHLITTEQSVLDSATFCRRNEVVAAIASLEGDFLKFVVKVFEVYNIAVISESSPGGYSSFGGSSFLSLSPPADKFAAAAHQFLLSNDWTHFGVLWQENFTAELPQAAVQGASTDRGSHSIYFDYQYSFSDTTSMQQALRELKAKHIRVFLAVVEPQAANGLLQVAKTLGLVGPRHVWVLTRGQPGGGFEEAAEGSDSPSALLSLADGMFTVVSEPMGNTTRWAEYMRSHAGRNVSSLMEAYPEYFCGVGWEPPPLAALESDGGDRVRVQRANMYDAVTMLAQALQRRGRVSARELVREMAASPFDGLGGAVALDAAGNRVLSECTAFNHRLRQQGGLQELRAIPVARLSWSEDEGRWGFQRTGRPFHFHGGSEIPPQDNFHCPRGVCELCVVLPPGPELLAALLAVDLLNGRDASVVPSLTHLIAGEMILRPRILREEPSQLRRISSECSNIHGRPADFVIGASDEMTSQSLHQILGSVPQISPWGSASSGHPEQRSTFAHMLPPDSDAAGAALVVLEHLGWRHIGFLVEDAAETSSLALQIKDRMLTAGRTDAVLRRYFSDRGTALAACQEMKDSGIRVVLLVVKESLQVPALAASDAGMSGEGYGWLAVMPSSTSPDTSLSALTSSGAEALDGWLLLTMSADMPESSRSAFMTSACRLNLTHYKDKYPEARDLLDKTAGLSLCASPEDIPLTALTAFDSVYSAAFSLSYSGSHEDTNLQKALSAVNFTGITGNVSFSGSSTRRGILHTLWSLRAERDGVQTLQFLRLRISASRPEVHEVVDPGHVRWPGGASGVPSDGFSCGDGYRFDPGSLECRPCAPGFARSSVGSPSGVCSPCPPGTFCDREGCKQCIPCSEGTFQDGSAATSCNECPSGAVTLLRESSSIEDCRCALGFFRLDASTGLECEECPMNGVCPGGGALPLAASGAWGNISITRSVAFRQQNNLTQIHMLQRHLFHLCSKYGGVCRGQCSDALAAAEGNASSCQDTPNICGSGHRGRMCAACEKGYFRMLGKCRQCPPQQYLFVFGGLLAVVLVWFLLNKVVANRYESLSLMLLWLQLATMISSFDMNWHPNLQLIFQLLYVVNFDIDFFTPECIMSSPWTYLNSMLVELFLPLTWLLFNLMTYSLNKLLLRLKDSKAANAVLYVLRMARTEEELASGVDYRVAGTMSFLGITYHTTAIKSLKAFVCTRLPDGSSFLNANPEIVCHSGTHRLYMAFGSIGLVLYSIGMPAAISWILWRGRKDRMLDSPQFQRRFGWLYLKFEAEWYWWELMILARRLAFAFLVVFGSEYPSLQGGIGIAILLMSMGAHFYSRAFYDVVQDIQESLQLCSLIAMIIIGQLFMDTELMGRMSQLGWILSMVLIVLMSTSIFCVLLLAIWQIVAVEKRIIATRFLEDLSGMKESREESDADSNDISRLPKLHHAFNSDALFVWVQGIRRQSKRLKNAEGNRRAAIDNLEGRETSTSWTGALKINARRRLSLCERELQYSGEGSQSSRGALSKRRWTIPEKLKIVPQPGRSIRMKASNASIAKGLWNLNTRLFEVYETKEPGNHPEGHQCAMVPCKTSYYAFDFNSRFCNMIAENMPFLIDYLLKANQEQRLQALSLLRELQSHGEQAQHSMSLSHLIVHKERPTVLCWLLNAGQEDVELACRVLGSILAEVKKRDGQRFRIGHTQRDSNPWLTNLRHDIGHVFSRTLRHLSFHMKGDSEFEAVRGDEHVVRFSGVGEGSMQSVLRAVTLTGRLQPQGAGDGTPLCGAEEPPDVEGHAGIQDEATGKARDEGGDINRRKSKGYLEGIVSWRTFSNRIHPRSTYVCSSHGV</sequence>
<evidence type="ECO:0000256" key="7">
    <source>
        <dbReference type="SAM" id="SignalP"/>
    </source>
</evidence>
<dbReference type="PANTHER" id="PTHR11319">
    <property type="entry name" value="G PROTEIN-COUPLED RECEPTOR-RELATED"/>
    <property type="match status" value="1"/>
</dbReference>
<dbReference type="EMBL" id="GBEZ01001694">
    <property type="protein sequence ID" value="JAC83300.1"/>
    <property type="molecule type" value="Transcribed_RNA"/>
</dbReference>
<evidence type="ECO:0000256" key="3">
    <source>
        <dbReference type="ARBA" id="ARBA00022989"/>
    </source>
</evidence>
<name>A0A061S4L7_9CHLO</name>
<dbReference type="CDD" id="cd00185">
    <property type="entry name" value="TNFRSF"/>
    <property type="match status" value="1"/>
</dbReference>
<evidence type="ECO:0000256" key="5">
    <source>
        <dbReference type="SAM" id="MobiDB-lite"/>
    </source>
</evidence>
<dbReference type="InterPro" id="IPR001828">
    <property type="entry name" value="ANF_lig-bd_rcpt"/>
</dbReference>
<feature type="transmembrane region" description="Helical" evidence="6">
    <location>
        <begin position="1404"/>
        <end position="1422"/>
    </location>
</feature>
<dbReference type="EMBL" id="GBEZ01007620">
    <property type="protein sequence ID" value="JAC77855.1"/>
    <property type="molecule type" value="Transcribed_RNA"/>
</dbReference>
<gene>
    <name evidence="10" type="ORF">TSPGSL018_16640</name>
    <name evidence="11" type="ORF">TSPGSL018_3681</name>
</gene>
<feature type="transmembrane region" description="Helical" evidence="6">
    <location>
        <begin position="1293"/>
        <end position="1318"/>
    </location>
</feature>
<feature type="domain" description="Receptor ligand binding region" evidence="8">
    <location>
        <begin position="515"/>
        <end position="823"/>
    </location>
</feature>